<dbReference type="Pfam" id="PF00753">
    <property type="entry name" value="Lactamase_B"/>
    <property type="match status" value="1"/>
</dbReference>
<evidence type="ECO:0000313" key="2">
    <source>
        <dbReference type="EMBL" id="VFS81941.1"/>
    </source>
</evidence>
<dbReference type="Proteomes" id="UP000345637">
    <property type="component" value="Unassembled WGS sequence"/>
</dbReference>
<protein>
    <submittedName>
        <fullName evidence="2">ComEC family competence protein</fullName>
    </submittedName>
</protein>
<reference evidence="2 3" key="1">
    <citation type="submission" date="2019-03" db="EMBL/GenBank/DDBJ databases">
        <authorList>
            <consortium name="Pathogen Informatics"/>
        </authorList>
    </citation>
    <scope>NUCLEOTIDE SEQUENCE [LARGE SCALE GENOMIC DNA]</scope>
    <source>
        <strain evidence="2 3">NCTC12998</strain>
    </source>
</reference>
<organism evidence="2 3">
    <name type="scientific">Raoultella planticola</name>
    <name type="common">Klebsiella planticola</name>
    <dbReference type="NCBI Taxonomy" id="575"/>
    <lineage>
        <taxon>Bacteria</taxon>
        <taxon>Pseudomonadati</taxon>
        <taxon>Pseudomonadota</taxon>
        <taxon>Gammaproteobacteria</taxon>
        <taxon>Enterobacterales</taxon>
        <taxon>Enterobacteriaceae</taxon>
        <taxon>Klebsiella/Raoultella group</taxon>
        <taxon>Raoultella</taxon>
    </lineage>
</organism>
<dbReference type="InterPro" id="IPR036866">
    <property type="entry name" value="RibonucZ/Hydroxyglut_hydro"/>
</dbReference>
<dbReference type="InterPro" id="IPR052159">
    <property type="entry name" value="Competence_DNA_uptake"/>
</dbReference>
<sequence>MAGYDAGRRAGLAMVIEREGAAILYDTGLAWPDGDSGQQIIIPWLRWHNLRPEGVLLSHEHLDHRGGLNSLLKAWPELWIRSPLGWQGHLPCRRGESWRWRGLTFRVLWPLPDSDMTAITAPAWSVLMTESRAFC</sequence>
<dbReference type="PANTHER" id="PTHR30619:SF1">
    <property type="entry name" value="RECOMBINATION PROTEIN 2"/>
    <property type="match status" value="1"/>
</dbReference>
<name>A0A485C9I7_RAOPL</name>
<dbReference type="AlphaFoldDB" id="A0A485C9I7"/>
<accession>A0A485C9I7</accession>
<evidence type="ECO:0000313" key="3">
    <source>
        <dbReference type="Proteomes" id="UP000345637"/>
    </source>
</evidence>
<gene>
    <name evidence="2" type="ORF">NCTC12998_05547</name>
</gene>
<dbReference type="InterPro" id="IPR001279">
    <property type="entry name" value="Metallo-B-lactamas"/>
</dbReference>
<evidence type="ECO:0000259" key="1">
    <source>
        <dbReference type="Pfam" id="PF00753"/>
    </source>
</evidence>
<dbReference type="PANTHER" id="PTHR30619">
    <property type="entry name" value="DNA INTERNALIZATION/COMPETENCE PROTEIN COMEC/REC2"/>
    <property type="match status" value="1"/>
</dbReference>
<dbReference type="EMBL" id="CAADJE010000026">
    <property type="protein sequence ID" value="VFS81941.1"/>
    <property type="molecule type" value="Genomic_DNA"/>
</dbReference>
<dbReference type="Gene3D" id="3.60.15.10">
    <property type="entry name" value="Ribonuclease Z/Hydroxyacylglutathione hydrolase-like"/>
    <property type="match status" value="1"/>
</dbReference>
<feature type="domain" description="Metallo-beta-lactamase" evidence="1">
    <location>
        <begin position="7"/>
        <end position="94"/>
    </location>
</feature>
<proteinExistence type="predicted"/>
<dbReference type="SUPFAM" id="SSF56281">
    <property type="entry name" value="Metallo-hydrolase/oxidoreductase"/>
    <property type="match status" value="1"/>
</dbReference>